<dbReference type="AlphaFoldDB" id="A0A1G7ZIN3"/>
<dbReference type="GO" id="GO:0030170">
    <property type="term" value="F:pyridoxal phosphate binding"/>
    <property type="evidence" value="ECO:0007669"/>
    <property type="project" value="TreeGrafter"/>
</dbReference>
<evidence type="ECO:0000256" key="1">
    <source>
        <dbReference type="PIRSR" id="PIRSR000390-1"/>
    </source>
</evidence>
<dbReference type="InterPro" id="IPR015421">
    <property type="entry name" value="PyrdxlP-dep_Trfase_major"/>
</dbReference>
<dbReference type="InterPro" id="IPR000653">
    <property type="entry name" value="DegT/StrS_aminotransferase"/>
</dbReference>
<dbReference type="EMBL" id="FNCV01000004">
    <property type="protein sequence ID" value="SDH07950.1"/>
    <property type="molecule type" value="Genomic_DNA"/>
</dbReference>
<sequence>MSLPFIDLAAQQARLKPELDRAIAEVLAHGRYIMGPEVEAFEEELAAFAGAGQAVSLASGTDALMVVLMAWNIGPGDAVFVPSFTFTATAEAVLLLGARPVFVEVDDSFNLDPADLEAKIAQTRAAGRLTPRAIIAVDLFGLPADYPRINAIARAEGLKVLADAAQSFGGSLDGKKVGTLADATATSFFPAKPLGCYGDGGAVLTDDAELAQALASIRQHGKGGAKYDIVRVGVNSRLDTLQAAILRVKLAAFPGELEVREAAARAYDTGLANAPNVTPPPRRPGATSAWAQYTIRLPERDATAARLKEAGIPSAVYYPLPMHLQSAYRDHGDGPGSLPLSEHLSGEVLSLPMHGDLETETASWIASQIAG</sequence>
<gene>
    <name evidence="4" type="ORF">SAMN05421742_104106</name>
</gene>
<name>A0A1G7ZIN3_9PROT</name>
<dbReference type="RefSeq" id="WP_092617769.1">
    <property type="nucleotide sequence ID" value="NZ_FNCV01000004.1"/>
</dbReference>
<evidence type="ECO:0000313" key="5">
    <source>
        <dbReference type="Proteomes" id="UP000217076"/>
    </source>
</evidence>
<dbReference type="PANTHER" id="PTHR30244">
    <property type="entry name" value="TRANSAMINASE"/>
    <property type="match status" value="1"/>
</dbReference>
<dbReference type="PIRSF" id="PIRSF000390">
    <property type="entry name" value="PLP_StrS"/>
    <property type="match status" value="1"/>
</dbReference>
<evidence type="ECO:0000313" key="4">
    <source>
        <dbReference type="EMBL" id="SDH07950.1"/>
    </source>
</evidence>
<keyword evidence="2 3" id="KW-0663">Pyridoxal phosphate</keyword>
<organism evidence="4 5">
    <name type="scientific">Roseospirillum parvum</name>
    <dbReference type="NCBI Taxonomy" id="83401"/>
    <lineage>
        <taxon>Bacteria</taxon>
        <taxon>Pseudomonadati</taxon>
        <taxon>Pseudomonadota</taxon>
        <taxon>Alphaproteobacteria</taxon>
        <taxon>Rhodospirillales</taxon>
        <taxon>Rhodospirillaceae</taxon>
        <taxon>Roseospirillum</taxon>
    </lineage>
</organism>
<dbReference type="OrthoDB" id="9768668at2"/>
<keyword evidence="5" id="KW-1185">Reference proteome</keyword>
<dbReference type="GO" id="GO:0000271">
    <property type="term" value="P:polysaccharide biosynthetic process"/>
    <property type="evidence" value="ECO:0007669"/>
    <property type="project" value="TreeGrafter"/>
</dbReference>
<dbReference type="Gene3D" id="3.90.1150.10">
    <property type="entry name" value="Aspartate Aminotransferase, domain 1"/>
    <property type="match status" value="1"/>
</dbReference>
<dbReference type="SUPFAM" id="SSF53383">
    <property type="entry name" value="PLP-dependent transferases"/>
    <property type="match status" value="1"/>
</dbReference>
<dbReference type="InterPro" id="IPR015422">
    <property type="entry name" value="PyrdxlP-dep_Trfase_small"/>
</dbReference>
<accession>A0A1G7ZIN3</accession>
<dbReference type="InterPro" id="IPR015424">
    <property type="entry name" value="PyrdxlP-dep_Trfase"/>
</dbReference>
<dbReference type="STRING" id="83401.SAMN05421742_104106"/>
<comment type="similarity">
    <text evidence="3">Belongs to the DegT/DnrJ/EryC1 family.</text>
</comment>
<dbReference type="Gene3D" id="3.40.640.10">
    <property type="entry name" value="Type I PLP-dependent aspartate aminotransferase-like (Major domain)"/>
    <property type="match status" value="1"/>
</dbReference>
<evidence type="ECO:0000256" key="2">
    <source>
        <dbReference type="PIRSR" id="PIRSR000390-2"/>
    </source>
</evidence>
<dbReference type="Pfam" id="PF01041">
    <property type="entry name" value="DegT_DnrJ_EryC1"/>
    <property type="match status" value="1"/>
</dbReference>
<dbReference type="PANTHER" id="PTHR30244:SF42">
    <property type="entry name" value="UDP-2-ACETAMIDO-2-DEOXY-3-OXO-D-GLUCURONATE AMINOTRANSFERASE"/>
    <property type="match status" value="1"/>
</dbReference>
<protein>
    <submittedName>
        <fullName evidence="4">dTDP-4-amino-4,6-dideoxygalactose transaminase</fullName>
    </submittedName>
</protein>
<dbReference type="GO" id="GO:0008483">
    <property type="term" value="F:transaminase activity"/>
    <property type="evidence" value="ECO:0007669"/>
    <property type="project" value="TreeGrafter"/>
</dbReference>
<dbReference type="Proteomes" id="UP000217076">
    <property type="component" value="Unassembled WGS sequence"/>
</dbReference>
<feature type="modified residue" description="N6-(pyridoxal phosphate)lysine" evidence="2">
    <location>
        <position position="192"/>
    </location>
</feature>
<evidence type="ECO:0000256" key="3">
    <source>
        <dbReference type="RuleBase" id="RU004508"/>
    </source>
</evidence>
<reference evidence="5" key="1">
    <citation type="submission" date="2016-10" db="EMBL/GenBank/DDBJ databases">
        <authorList>
            <person name="Varghese N."/>
            <person name="Submissions S."/>
        </authorList>
    </citation>
    <scope>NUCLEOTIDE SEQUENCE [LARGE SCALE GENOMIC DNA]</scope>
    <source>
        <strain evidence="5">930I</strain>
    </source>
</reference>
<proteinExistence type="inferred from homology"/>
<dbReference type="CDD" id="cd00616">
    <property type="entry name" value="AHBA_syn"/>
    <property type="match status" value="1"/>
</dbReference>
<feature type="active site" description="Proton acceptor" evidence="1">
    <location>
        <position position="192"/>
    </location>
</feature>